<evidence type="ECO:0000313" key="1">
    <source>
        <dbReference type="EMBL" id="CDH59217.1"/>
    </source>
</evidence>
<comment type="caution">
    <text evidence="1">The sequence shown here is derived from an EMBL/GenBank/DDBJ whole genome shotgun (WGS) entry which is preliminary data.</text>
</comment>
<keyword evidence="2" id="KW-1185">Reference proteome</keyword>
<protein>
    <submittedName>
        <fullName evidence="1">Uncharacterized protein</fullName>
    </submittedName>
</protein>
<sequence length="72" mass="7705">MLLSSLVQAIPAGTDICSCQDEDHTAQCCPSPSNSAQSSNECVVDVRLNKTVFQLCCTLKGDHASCKDEDKN</sequence>
<dbReference type="EMBL" id="CBTN010000066">
    <property type="protein sequence ID" value="CDH59217.1"/>
    <property type="molecule type" value="Genomic_DNA"/>
</dbReference>
<organism evidence="1 2">
    <name type="scientific">Lichtheimia corymbifera JMRC:FSU:9682</name>
    <dbReference type="NCBI Taxonomy" id="1263082"/>
    <lineage>
        <taxon>Eukaryota</taxon>
        <taxon>Fungi</taxon>
        <taxon>Fungi incertae sedis</taxon>
        <taxon>Mucoromycota</taxon>
        <taxon>Mucoromycotina</taxon>
        <taxon>Mucoromycetes</taxon>
        <taxon>Mucorales</taxon>
        <taxon>Lichtheimiaceae</taxon>
        <taxon>Lichtheimia</taxon>
    </lineage>
</organism>
<dbReference type="VEuPathDB" id="FungiDB:LCOR_10044.1"/>
<gene>
    <name evidence="1" type="ORF">LCOR_10044.1</name>
</gene>
<proteinExistence type="predicted"/>
<evidence type="ECO:0000313" key="2">
    <source>
        <dbReference type="Proteomes" id="UP000027586"/>
    </source>
</evidence>
<dbReference type="AlphaFoldDB" id="A0A068SBJ4"/>
<name>A0A068SBJ4_9FUNG</name>
<dbReference type="Proteomes" id="UP000027586">
    <property type="component" value="Unassembled WGS sequence"/>
</dbReference>
<reference evidence="1" key="1">
    <citation type="submission" date="2013-08" db="EMBL/GenBank/DDBJ databases">
        <title>Gene expansion shapes genome architecture in the human pathogen Lichtheimia corymbifera: an evolutionary genomics analysis in the ancient terrestrial Mucorales (Mucoromycotina).</title>
        <authorList>
            <person name="Schwartze V.U."/>
            <person name="Winter S."/>
            <person name="Shelest E."/>
            <person name="Marcet-Houben M."/>
            <person name="Horn F."/>
            <person name="Wehner S."/>
            <person name="Hoffmann K."/>
            <person name="Riege K."/>
            <person name="Sammeth M."/>
            <person name="Nowrousian M."/>
            <person name="Valiante V."/>
            <person name="Linde J."/>
            <person name="Jacobsen I.D."/>
            <person name="Marz M."/>
            <person name="Brakhage A.A."/>
            <person name="Gabaldon T."/>
            <person name="Bocker S."/>
            <person name="Voigt K."/>
        </authorList>
    </citation>
    <scope>NUCLEOTIDE SEQUENCE [LARGE SCALE GENOMIC DNA]</scope>
    <source>
        <strain evidence="1">FSU 9682</strain>
    </source>
</reference>
<accession>A0A068SBJ4</accession>